<organism evidence="1 2">
    <name type="scientific">Brachionus plicatilis</name>
    <name type="common">Marine rotifer</name>
    <name type="synonym">Brachionus muelleri</name>
    <dbReference type="NCBI Taxonomy" id="10195"/>
    <lineage>
        <taxon>Eukaryota</taxon>
        <taxon>Metazoa</taxon>
        <taxon>Spiralia</taxon>
        <taxon>Gnathifera</taxon>
        <taxon>Rotifera</taxon>
        <taxon>Eurotatoria</taxon>
        <taxon>Monogononta</taxon>
        <taxon>Pseudotrocha</taxon>
        <taxon>Ploima</taxon>
        <taxon>Brachionidae</taxon>
        <taxon>Brachionus</taxon>
    </lineage>
</organism>
<name>A0A3M7QF93_BRAPC</name>
<dbReference type="Proteomes" id="UP000276133">
    <property type="component" value="Unassembled WGS sequence"/>
</dbReference>
<protein>
    <submittedName>
        <fullName evidence="1">Uncharacterized protein</fullName>
    </submittedName>
</protein>
<dbReference type="EMBL" id="REGN01006384">
    <property type="protein sequence ID" value="RNA09711.1"/>
    <property type="molecule type" value="Genomic_DNA"/>
</dbReference>
<gene>
    <name evidence="1" type="ORF">BpHYR1_013908</name>
</gene>
<accession>A0A3M7QF93</accession>
<sequence>MVKNIKLKPGTNCSLEKLEWMDSLGNFQTLNLFFKNGESKGLRNIATELGIEYDRKTNCSKFSLVSEFAKIIEGYGGSLGLETNKPKKCIKISFSSRKFYALSGDM</sequence>
<dbReference type="AlphaFoldDB" id="A0A3M7QF93"/>
<reference evidence="1 2" key="1">
    <citation type="journal article" date="2018" name="Sci. Rep.">
        <title>Genomic signatures of local adaptation to the degree of environmental predictability in rotifers.</title>
        <authorList>
            <person name="Franch-Gras L."/>
            <person name="Hahn C."/>
            <person name="Garcia-Roger E.M."/>
            <person name="Carmona M.J."/>
            <person name="Serra M."/>
            <person name="Gomez A."/>
        </authorList>
    </citation>
    <scope>NUCLEOTIDE SEQUENCE [LARGE SCALE GENOMIC DNA]</scope>
    <source>
        <strain evidence="1">HYR1</strain>
    </source>
</reference>
<evidence type="ECO:0000313" key="2">
    <source>
        <dbReference type="Proteomes" id="UP000276133"/>
    </source>
</evidence>
<keyword evidence="2" id="KW-1185">Reference proteome</keyword>
<comment type="caution">
    <text evidence="1">The sequence shown here is derived from an EMBL/GenBank/DDBJ whole genome shotgun (WGS) entry which is preliminary data.</text>
</comment>
<proteinExistence type="predicted"/>
<evidence type="ECO:0000313" key="1">
    <source>
        <dbReference type="EMBL" id="RNA09711.1"/>
    </source>
</evidence>